<organism evidence="8">
    <name type="scientific">uncultured Desulfovibrio sp</name>
    <dbReference type="NCBI Taxonomy" id="167968"/>
    <lineage>
        <taxon>Bacteria</taxon>
        <taxon>Pseudomonadati</taxon>
        <taxon>Thermodesulfobacteriota</taxon>
        <taxon>Desulfovibrionia</taxon>
        <taxon>Desulfovibrionales</taxon>
        <taxon>Desulfovibrionaceae</taxon>
        <taxon>Desulfovibrio</taxon>
        <taxon>environmental samples</taxon>
    </lineage>
</organism>
<dbReference type="PANTHER" id="PTHR12899">
    <property type="entry name" value="39S RIBOSOMAL PROTEIN L18, MITOCHONDRIAL"/>
    <property type="match status" value="1"/>
</dbReference>
<keyword evidence="2 7" id="KW-0699">rRNA-binding</keyword>
<proteinExistence type="inferred from homology"/>
<accession>A0A212L155</accession>
<keyword evidence="5 7" id="KW-0687">Ribonucleoprotein</keyword>
<dbReference type="InterPro" id="IPR004389">
    <property type="entry name" value="Ribosomal_uL18_bac-type"/>
</dbReference>
<comment type="function">
    <text evidence="7">This is one of the proteins that bind and probably mediate the attachment of the 5S RNA into the large ribosomal subunit, where it forms part of the central protuberance.</text>
</comment>
<dbReference type="CDD" id="cd00432">
    <property type="entry name" value="Ribosomal_L18_L5e"/>
    <property type="match status" value="1"/>
</dbReference>
<gene>
    <name evidence="7 8" type="primary">rplR</name>
    <name evidence="8" type="ORF">KL86DES1_10979</name>
</gene>
<evidence type="ECO:0000256" key="2">
    <source>
        <dbReference type="ARBA" id="ARBA00022730"/>
    </source>
</evidence>
<dbReference type="AlphaFoldDB" id="A0A212L155"/>
<sequence>MNYSKNESRQRRKVRIRKKISGTAERPRLVIYRSNLHVYAQIVDDLDGATLVATSTLSLAKNEAGMHCNKSGAEKVGMEIARMAKEKNISKVVFDRNGYLYHGRVKAVADGAREGGLEF</sequence>
<dbReference type="Gene3D" id="3.30.420.100">
    <property type="match status" value="1"/>
</dbReference>
<dbReference type="Pfam" id="PF00861">
    <property type="entry name" value="Ribosomal_L18p"/>
    <property type="match status" value="1"/>
</dbReference>
<dbReference type="PANTHER" id="PTHR12899:SF3">
    <property type="entry name" value="LARGE RIBOSOMAL SUBUNIT PROTEIN UL18M"/>
    <property type="match status" value="1"/>
</dbReference>
<dbReference type="GO" id="GO:0008097">
    <property type="term" value="F:5S rRNA binding"/>
    <property type="evidence" value="ECO:0007669"/>
    <property type="project" value="TreeGrafter"/>
</dbReference>
<dbReference type="SUPFAM" id="SSF53137">
    <property type="entry name" value="Translational machinery components"/>
    <property type="match status" value="1"/>
</dbReference>
<protein>
    <recommendedName>
        <fullName evidence="6 7">Large ribosomal subunit protein uL18</fullName>
    </recommendedName>
</protein>
<dbReference type="GO" id="GO:0006412">
    <property type="term" value="P:translation"/>
    <property type="evidence" value="ECO:0007669"/>
    <property type="project" value="UniProtKB-UniRule"/>
</dbReference>
<dbReference type="InterPro" id="IPR005484">
    <property type="entry name" value="Ribosomal_uL18_bac/plant/anim"/>
</dbReference>
<comment type="subunit">
    <text evidence="7">Part of the 50S ribosomal subunit; part of the 5S rRNA/L5/L18/L25 subcomplex. Contacts the 5S and 23S rRNAs.</text>
</comment>
<dbReference type="EMBL" id="FMJC01000001">
    <property type="protein sequence ID" value="SCM71291.1"/>
    <property type="molecule type" value="Genomic_DNA"/>
</dbReference>
<dbReference type="GO" id="GO:0022625">
    <property type="term" value="C:cytosolic large ribosomal subunit"/>
    <property type="evidence" value="ECO:0007669"/>
    <property type="project" value="TreeGrafter"/>
</dbReference>
<evidence type="ECO:0000256" key="6">
    <source>
        <dbReference type="ARBA" id="ARBA00035197"/>
    </source>
</evidence>
<evidence type="ECO:0000256" key="4">
    <source>
        <dbReference type="ARBA" id="ARBA00022980"/>
    </source>
</evidence>
<keyword evidence="3 7" id="KW-0694">RNA-binding</keyword>
<evidence type="ECO:0000256" key="7">
    <source>
        <dbReference type="HAMAP-Rule" id="MF_01337"/>
    </source>
</evidence>
<evidence type="ECO:0000256" key="5">
    <source>
        <dbReference type="ARBA" id="ARBA00023274"/>
    </source>
</evidence>
<dbReference type="FunFam" id="3.30.420.100:FF:000001">
    <property type="entry name" value="50S ribosomal protein L18"/>
    <property type="match status" value="1"/>
</dbReference>
<comment type="similarity">
    <text evidence="1 7">Belongs to the universal ribosomal protein uL18 family.</text>
</comment>
<dbReference type="RefSeq" id="WP_179979722.1">
    <property type="nucleotide sequence ID" value="NZ_LT608333.1"/>
</dbReference>
<evidence type="ECO:0000313" key="8">
    <source>
        <dbReference type="EMBL" id="SCM71291.1"/>
    </source>
</evidence>
<evidence type="ECO:0000256" key="1">
    <source>
        <dbReference type="ARBA" id="ARBA00007116"/>
    </source>
</evidence>
<reference evidence="8" key="1">
    <citation type="submission" date="2016-08" db="EMBL/GenBank/DDBJ databases">
        <authorList>
            <person name="Seilhamer J.J."/>
        </authorList>
    </citation>
    <scope>NUCLEOTIDE SEQUENCE</scope>
    <source>
        <strain evidence="8">86-1</strain>
    </source>
</reference>
<name>A0A212L155_9BACT</name>
<dbReference type="InterPro" id="IPR057268">
    <property type="entry name" value="Ribosomal_L18"/>
</dbReference>
<dbReference type="GO" id="GO:0003735">
    <property type="term" value="F:structural constituent of ribosome"/>
    <property type="evidence" value="ECO:0007669"/>
    <property type="project" value="InterPro"/>
</dbReference>
<keyword evidence="4 7" id="KW-0689">Ribosomal protein</keyword>
<evidence type="ECO:0000256" key="3">
    <source>
        <dbReference type="ARBA" id="ARBA00022884"/>
    </source>
</evidence>
<dbReference type="NCBIfam" id="TIGR00060">
    <property type="entry name" value="L18_bact"/>
    <property type="match status" value="1"/>
</dbReference>
<dbReference type="HAMAP" id="MF_01337_B">
    <property type="entry name" value="Ribosomal_uL18_B"/>
    <property type="match status" value="1"/>
</dbReference>